<keyword evidence="3" id="KW-0067">ATP-binding</keyword>
<accession>A0A382ZER1</accession>
<dbReference type="Pfam" id="PF00289">
    <property type="entry name" value="Biotin_carb_N"/>
    <property type="match status" value="1"/>
</dbReference>
<dbReference type="InterPro" id="IPR011764">
    <property type="entry name" value="Biotin_carboxylation_dom"/>
</dbReference>
<name>A0A382ZER1_9ZZZZ</name>
<dbReference type="InterPro" id="IPR050856">
    <property type="entry name" value="Biotin_carboxylase_complex"/>
</dbReference>
<dbReference type="GO" id="GO:0005524">
    <property type="term" value="F:ATP binding"/>
    <property type="evidence" value="ECO:0007669"/>
    <property type="project" value="UniProtKB-KW"/>
</dbReference>
<dbReference type="Gene3D" id="3.30.470.20">
    <property type="entry name" value="ATP-grasp fold, B domain"/>
    <property type="match status" value="1"/>
</dbReference>
<dbReference type="InterPro" id="IPR016185">
    <property type="entry name" value="PreATP-grasp_dom_sf"/>
</dbReference>
<dbReference type="EMBL" id="UINC01183245">
    <property type="protein sequence ID" value="SVD93903.1"/>
    <property type="molecule type" value="Genomic_DNA"/>
</dbReference>
<dbReference type="PANTHER" id="PTHR18866:SF33">
    <property type="entry name" value="METHYLCROTONOYL-COA CARBOXYLASE SUBUNIT ALPHA, MITOCHONDRIAL-RELATED"/>
    <property type="match status" value="1"/>
</dbReference>
<dbReference type="AlphaFoldDB" id="A0A382ZER1"/>
<dbReference type="SUPFAM" id="SSF52440">
    <property type="entry name" value="PreATP-grasp domain"/>
    <property type="match status" value="1"/>
</dbReference>
<keyword evidence="4" id="KW-0092">Biotin</keyword>
<feature type="non-terminal residue" evidence="6">
    <location>
        <position position="105"/>
    </location>
</feature>
<protein>
    <recommendedName>
        <fullName evidence="5">Biotin carboxylation domain-containing protein</fullName>
    </recommendedName>
</protein>
<evidence type="ECO:0000313" key="6">
    <source>
        <dbReference type="EMBL" id="SVD93903.1"/>
    </source>
</evidence>
<evidence type="ECO:0000259" key="5">
    <source>
        <dbReference type="PROSITE" id="PS50979"/>
    </source>
</evidence>
<reference evidence="6" key="1">
    <citation type="submission" date="2018-05" db="EMBL/GenBank/DDBJ databases">
        <authorList>
            <person name="Lanie J.A."/>
            <person name="Ng W.-L."/>
            <person name="Kazmierczak K.M."/>
            <person name="Andrzejewski T.M."/>
            <person name="Davidsen T.M."/>
            <person name="Wayne K.J."/>
            <person name="Tettelin H."/>
            <person name="Glass J.I."/>
            <person name="Rusch D."/>
            <person name="Podicherti R."/>
            <person name="Tsui H.-C.T."/>
            <person name="Winkler M.E."/>
        </authorList>
    </citation>
    <scope>NUCLEOTIDE SEQUENCE</scope>
</reference>
<dbReference type="PROSITE" id="PS50979">
    <property type="entry name" value="BC"/>
    <property type="match status" value="1"/>
</dbReference>
<evidence type="ECO:0000256" key="4">
    <source>
        <dbReference type="ARBA" id="ARBA00023267"/>
    </source>
</evidence>
<sequence length="105" mass="11039">VLIANRGEIACRIIVTARKMGIRSIAVYSDADANARHVRLADAAYRVGGPSVSESYLRIEALLDAAQRSGADAIHPGYGFLSENSDFAPSCVDGGFVFIGPSPDA</sequence>
<evidence type="ECO:0000256" key="2">
    <source>
        <dbReference type="ARBA" id="ARBA00022741"/>
    </source>
</evidence>
<feature type="non-terminal residue" evidence="6">
    <location>
        <position position="1"/>
    </location>
</feature>
<keyword evidence="2" id="KW-0547">Nucleotide-binding</keyword>
<gene>
    <name evidence="6" type="ORF">METZ01_LOCUS446757</name>
</gene>
<feature type="domain" description="Biotin carboxylation" evidence="5">
    <location>
        <begin position="1"/>
        <end position="105"/>
    </location>
</feature>
<dbReference type="InterPro" id="IPR005481">
    <property type="entry name" value="BC-like_N"/>
</dbReference>
<proteinExistence type="predicted"/>
<evidence type="ECO:0000256" key="1">
    <source>
        <dbReference type="ARBA" id="ARBA00022598"/>
    </source>
</evidence>
<keyword evidence="1" id="KW-0436">Ligase</keyword>
<organism evidence="6">
    <name type="scientific">marine metagenome</name>
    <dbReference type="NCBI Taxonomy" id="408172"/>
    <lineage>
        <taxon>unclassified sequences</taxon>
        <taxon>metagenomes</taxon>
        <taxon>ecological metagenomes</taxon>
    </lineage>
</organism>
<dbReference type="PANTHER" id="PTHR18866">
    <property type="entry name" value="CARBOXYLASE:PYRUVATE/ACETYL-COA/PROPIONYL-COA CARBOXYLASE"/>
    <property type="match status" value="1"/>
</dbReference>
<evidence type="ECO:0000256" key="3">
    <source>
        <dbReference type="ARBA" id="ARBA00022840"/>
    </source>
</evidence>
<dbReference type="GO" id="GO:0016874">
    <property type="term" value="F:ligase activity"/>
    <property type="evidence" value="ECO:0007669"/>
    <property type="project" value="UniProtKB-KW"/>
</dbReference>